<dbReference type="InterPro" id="IPR007240">
    <property type="entry name" value="Atg17"/>
</dbReference>
<keyword evidence="3 6" id="KW-0963">Cytoplasm</keyword>
<dbReference type="GO" id="GO:0060090">
    <property type="term" value="F:molecular adaptor activity"/>
    <property type="evidence" value="ECO:0007669"/>
    <property type="project" value="TreeGrafter"/>
</dbReference>
<dbReference type="GO" id="GO:0000045">
    <property type="term" value="P:autophagosome assembly"/>
    <property type="evidence" value="ECO:0007669"/>
    <property type="project" value="TreeGrafter"/>
</dbReference>
<evidence type="ECO:0000259" key="8">
    <source>
        <dbReference type="Pfam" id="PF04108"/>
    </source>
</evidence>
<evidence type="ECO:0000256" key="1">
    <source>
        <dbReference type="ARBA" id="ARBA00006259"/>
    </source>
</evidence>
<dbReference type="GO" id="GO:0034045">
    <property type="term" value="C:phagophore assembly site membrane"/>
    <property type="evidence" value="ECO:0007669"/>
    <property type="project" value="UniProtKB-SubCell"/>
</dbReference>
<keyword evidence="5" id="KW-0472">Membrane</keyword>
<comment type="function">
    <text evidence="6">Autophagy-specific protein that functions in response to autophagy-inducing signals as a scaffold to recruit other ATG proteins to organize preautophagosomal structure (PAS) formation. Modulates the timing and magnitude of the autophagy response, such as the size of the sequestering vesicles. Plays particularly a role in pexophagy and nucleophagy.</text>
</comment>
<gene>
    <name evidence="9" type="ORF">J7T54_001838</name>
</gene>
<dbReference type="GO" id="GO:0034727">
    <property type="term" value="P:piecemeal microautophagy of the nucleus"/>
    <property type="evidence" value="ECO:0007669"/>
    <property type="project" value="TreeGrafter"/>
</dbReference>
<reference evidence="9" key="2">
    <citation type="submission" date="2022-07" db="EMBL/GenBank/DDBJ databases">
        <authorList>
            <person name="Goncalves M.F.M."/>
            <person name="Hilario S."/>
            <person name="Van De Peer Y."/>
            <person name="Esteves A.C."/>
            <person name="Alves A."/>
        </authorList>
    </citation>
    <scope>NUCLEOTIDE SEQUENCE</scope>
    <source>
        <strain evidence="9">MUM 19.33</strain>
    </source>
</reference>
<feature type="compositionally biased region" description="Low complexity" evidence="7">
    <location>
        <begin position="1"/>
        <end position="26"/>
    </location>
</feature>
<evidence type="ECO:0000256" key="2">
    <source>
        <dbReference type="ARBA" id="ARBA00013806"/>
    </source>
</evidence>
<feature type="region of interest" description="Disordered" evidence="7">
    <location>
        <begin position="1"/>
        <end position="41"/>
    </location>
</feature>
<sequence length="484" mass="53589">MAASSSASSRRSQHSSSASLKAPSSSSHHRQRSPRTSTADATASTDDLVNYLLAAKRALSSMTLVLHGHTLTNTARTLHEDSAILATQSRFLRASIADAATILVRLRRTFQGTYDWASNDFKNLIRAMDETDGALDKTMGMLRSTSVKSVLRPKGEETRSLLDFLDVESVDGLREALKKSIEELQSIQQSFDGDLLRFDTDIRNLKKLMQEAPAEVDLATEERTDRLAALMERSANMAQCLSDLTNHFDMCVTAIRTTEGAAALARRKAAEAPGPDGVSISGVIAEQDDSDLEPKTAEDRAEMLKVVVQDAAEVDDVVKDIQDNFAAIEQDVHAMDEERATAKAIHANTLAAYSAIGEIGDRLGAYLAAEEHFRQRWDLEKDVVHGKLDEMKQLREFYERYSSAYDGLVLEVERRRGVEDKIQSIWRKAQESVDKLLMLDAEAREAFRADVGEFLPTDLWDGVQGHATGFQVVPVEEGKKQDEQ</sequence>
<dbReference type="PANTHER" id="PTHR28005:SF1">
    <property type="entry name" value="AUTOPHAGY-RELATED PROTEIN 17"/>
    <property type="match status" value="1"/>
</dbReference>
<evidence type="ECO:0000256" key="6">
    <source>
        <dbReference type="RuleBase" id="RU368080"/>
    </source>
</evidence>
<dbReference type="GO" id="GO:0000422">
    <property type="term" value="P:autophagy of mitochondrion"/>
    <property type="evidence" value="ECO:0007669"/>
    <property type="project" value="TreeGrafter"/>
</dbReference>
<protein>
    <recommendedName>
        <fullName evidence="2 6">Autophagy-related protein 17</fullName>
    </recommendedName>
</protein>
<dbReference type="GO" id="GO:1990316">
    <property type="term" value="C:Atg1/ULK1 kinase complex"/>
    <property type="evidence" value="ECO:0007669"/>
    <property type="project" value="TreeGrafter"/>
</dbReference>
<dbReference type="Proteomes" id="UP001055219">
    <property type="component" value="Unassembled WGS sequence"/>
</dbReference>
<name>A0A9Q0BFG6_9HYPO</name>
<feature type="domain" description="Autophagy protein ATG17-like" evidence="8">
    <location>
        <begin position="58"/>
        <end position="455"/>
    </location>
</feature>
<dbReference type="GO" id="GO:0030295">
    <property type="term" value="F:protein kinase activator activity"/>
    <property type="evidence" value="ECO:0007669"/>
    <property type="project" value="TreeGrafter"/>
</dbReference>
<dbReference type="OrthoDB" id="1937984at2759"/>
<evidence type="ECO:0000313" key="10">
    <source>
        <dbReference type="Proteomes" id="UP001055219"/>
    </source>
</evidence>
<dbReference type="GeneID" id="75828355"/>
<evidence type="ECO:0000256" key="3">
    <source>
        <dbReference type="ARBA" id="ARBA00022490"/>
    </source>
</evidence>
<dbReference type="InterPro" id="IPR045326">
    <property type="entry name" value="ATG17-like_dom"/>
</dbReference>
<evidence type="ECO:0000256" key="4">
    <source>
        <dbReference type="ARBA" id="ARBA00023006"/>
    </source>
</evidence>
<comment type="caution">
    <text evidence="9">The sequence shown here is derived from an EMBL/GenBank/DDBJ whole genome shotgun (WGS) entry which is preliminary data.</text>
</comment>
<reference evidence="9" key="1">
    <citation type="journal article" date="2021" name="J Fungi (Basel)">
        <title>Genomic and Metabolomic Analyses of the Marine Fungus Emericellopsis cladophorae: Insights into Saltwater Adaptability Mechanisms and Its Biosynthetic Potential.</title>
        <authorList>
            <person name="Goncalves M.F.M."/>
            <person name="Hilario S."/>
            <person name="Van de Peer Y."/>
            <person name="Esteves A.C."/>
            <person name="Alves A."/>
        </authorList>
    </citation>
    <scope>NUCLEOTIDE SEQUENCE</scope>
    <source>
        <strain evidence="9">MUM 19.33</strain>
    </source>
</reference>
<dbReference type="EMBL" id="JAGIXG020000006">
    <property type="protein sequence ID" value="KAI6783962.1"/>
    <property type="molecule type" value="Genomic_DNA"/>
</dbReference>
<proteinExistence type="inferred from homology"/>
<keyword evidence="4 6" id="KW-0072">Autophagy</keyword>
<keyword evidence="10" id="KW-1185">Reference proteome</keyword>
<evidence type="ECO:0000256" key="5">
    <source>
        <dbReference type="ARBA" id="ARBA00023136"/>
    </source>
</evidence>
<dbReference type="AlphaFoldDB" id="A0A9Q0BFG6"/>
<evidence type="ECO:0000256" key="7">
    <source>
        <dbReference type="SAM" id="MobiDB-lite"/>
    </source>
</evidence>
<comment type="similarity">
    <text evidence="1 6">Belongs to the ATG17 family.</text>
</comment>
<organism evidence="9 10">
    <name type="scientific">Emericellopsis cladophorae</name>
    <dbReference type="NCBI Taxonomy" id="2686198"/>
    <lineage>
        <taxon>Eukaryota</taxon>
        <taxon>Fungi</taxon>
        <taxon>Dikarya</taxon>
        <taxon>Ascomycota</taxon>
        <taxon>Pezizomycotina</taxon>
        <taxon>Sordariomycetes</taxon>
        <taxon>Hypocreomycetidae</taxon>
        <taxon>Hypocreales</taxon>
        <taxon>Bionectriaceae</taxon>
        <taxon>Emericellopsis</taxon>
    </lineage>
</organism>
<accession>A0A9Q0BFG6</accession>
<dbReference type="Pfam" id="PF04108">
    <property type="entry name" value="ATG17_like"/>
    <property type="match status" value="1"/>
</dbReference>
<dbReference type="PANTHER" id="PTHR28005">
    <property type="entry name" value="AUTOPHAGY-RELATED PROTEIN 17"/>
    <property type="match status" value="1"/>
</dbReference>
<evidence type="ECO:0000313" key="9">
    <source>
        <dbReference type="EMBL" id="KAI6783962.1"/>
    </source>
</evidence>
<comment type="subcellular location">
    <subcellularLocation>
        <location evidence="6">Cytoplasm</location>
    </subcellularLocation>
    <subcellularLocation>
        <location evidence="6">Preautophagosomal structure membrane</location>
        <topology evidence="6">Peripheral membrane protein</topology>
    </subcellularLocation>
</comment>
<dbReference type="RefSeq" id="XP_051364818.1">
    <property type="nucleotide sequence ID" value="XM_051503878.1"/>
</dbReference>